<protein>
    <submittedName>
        <fullName evidence="2">Uncharacterized protein</fullName>
    </submittedName>
</protein>
<accession>A0A0C3DY51</accession>
<reference evidence="3" key="2">
    <citation type="submission" date="2015-01" db="EMBL/GenBank/DDBJ databases">
        <title>Evolutionary Origins and Diversification of the Mycorrhizal Mutualists.</title>
        <authorList>
            <consortium name="DOE Joint Genome Institute"/>
            <consortium name="Mycorrhizal Genomics Consortium"/>
            <person name="Kohler A."/>
            <person name="Kuo A."/>
            <person name="Nagy L.G."/>
            <person name="Floudas D."/>
            <person name="Copeland A."/>
            <person name="Barry K.W."/>
            <person name="Cichocki N."/>
            <person name="Veneault-Fourrey C."/>
            <person name="LaButti K."/>
            <person name="Lindquist E.A."/>
            <person name="Lipzen A."/>
            <person name="Lundell T."/>
            <person name="Morin E."/>
            <person name="Murat C."/>
            <person name="Riley R."/>
            <person name="Ohm R."/>
            <person name="Sun H."/>
            <person name="Tunlid A."/>
            <person name="Henrissat B."/>
            <person name="Grigoriev I.V."/>
            <person name="Hibbett D.S."/>
            <person name="Martin F."/>
        </authorList>
    </citation>
    <scope>NUCLEOTIDE SEQUENCE [LARGE SCALE GENOMIC DNA]</scope>
    <source>
        <strain evidence="3">Foug A</strain>
    </source>
</reference>
<sequence length="116" mass="12940">MAWYEMYDRCCCVFVFSVTETRNCNIRRGVLLGRRAHLALSALGEQGYPALGPPTTLRRSGSSSIRPLSPTASSWVRSCSAQINSVLMKVLPEFFYRTHDPTTVNRQGPKNVGSRT</sequence>
<evidence type="ECO:0000313" key="2">
    <source>
        <dbReference type="EMBL" id="KIM65495.1"/>
    </source>
</evidence>
<reference evidence="2 3" key="1">
    <citation type="submission" date="2014-04" db="EMBL/GenBank/DDBJ databases">
        <authorList>
            <consortium name="DOE Joint Genome Institute"/>
            <person name="Kuo A."/>
            <person name="Kohler A."/>
            <person name="Nagy L.G."/>
            <person name="Floudas D."/>
            <person name="Copeland A."/>
            <person name="Barry K.W."/>
            <person name="Cichocki N."/>
            <person name="Veneault-Fourrey C."/>
            <person name="LaButti K."/>
            <person name="Lindquist E.A."/>
            <person name="Lipzen A."/>
            <person name="Lundell T."/>
            <person name="Morin E."/>
            <person name="Murat C."/>
            <person name="Sun H."/>
            <person name="Tunlid A."/>
            <person name="Henrissat B."/>
            <person name="Grigoriev I.V."/>
            <person name="Hibbett D.S."/>
            <person name="Martin F."/>
            <person name="Nordberg H.P."/>
            <person name="Cantor M.N."/>
            <person name="Hua S.X."/>
        </authorList>
    </citation>
    <scope>NUCLEOTIDE SEQUENCE [LARGE SCALE GENOMIC DNA]</scope>
    <source>
        <strain evidence="2 3">Foug A</strain>
    </source>
</reference>
<evidence type="ECO:0000313" key="3">
    <source>
        <dbReference type="Proteomes" id="UP000053989"/>
    </source>
</evidence>
<gene>
    <name evidence="2" type="ORF">SCLCIDRAFT_1212226</name>
</gene>
<feature type="region of interest" description="Disordered" evidence="1">
    <location>
        <begin position="51"/>
        <end position="70"/>
    </location>
</feature>
<proteinExistence type="predicted"/>
<name>A0A0C3DY51_9AGAM</name>
<dbReference type="AlphaFoldDB" id="A0A0C3DY51"/>
<dbReference type="InParanoid" id="A0A0C3DY51"/>
<organism evidence="2 3">
    <name type="scientific">Scleroderma citrinum Foug A</name>
    <dbReference type="NCBI Taxonomy" id="1036808"/>
    <lineage>
        <taxon>Eukaryota</taxon>
        <taxon>Fungi</taxon>
        <taxon>Dikarya</taxon>
        <taxon>Basidiomycota</taxon>
        <taxon>Agaricomycotina</taxon>
        <taxon>Agaricomycetes</taxon>
        <taxon>Agaricomycetidae</taxon>
        <taxon>Boletales</taxon>
        <taxon>Sclerodermatineae</taxon>
        <taxon>Sclerodermataceae</taxon>
        <taxon>Scleroderma</taxon>
    </lineage>
</organism>
<feature type="compositionally biased region" description="Polar residues" evidence="1">
    <location>
        <begin position="57"/>
        <end position="70"/>
    </location>
</feature>
<dbReference type="HOGENOM" id="CLU_2098266_0_0_1"/>
<keyword evidence="3" id="KW-1185">Reference proteome</keyword>
<dbReference type="EMBL" id="KN822022">
    <property type="protein sequence ID" value="KIM65495.1"/>
    <property type="molecule type" value="Genomic_DNA"/>
</dbReference>
<dbReference type="Proteomes" id="UP000053989">
    <property type="component" value="Unassembled WGS sequence"/>
</dbReference>
<evidence type="ECO:0000256" key="1">
    <source>
        <dbReference type="SAM" id="MobiDB-lite"/>
    </source>
</evidence>